<evidence type="ECO:0000256" key="1">
    <source>
        <dbReference type="ARBA" id="ARBA00004123"/>
    </source>
</evidence>
<evidence type="ECO:0000313" key="8">
    <source>
        <dbReference type="EMBL" id="OAQ86394.1"/>
    </source>
</evidence>
<comment type="similarity">
    <text evidence="3">Belongs to the CENP-O/MCM21 family.</text>
</comment>
<dbReference type="GO" id="GO:0031511">
    <property type="term" value="C:Mis6-Sim4 complex"/>
    <property type="evidence" value="ECO:0007669"/>
    <property type="project" value="TreeGrafter"/>
</dbReference>
<gene>
    <name evidence="8" type="ORF">VFPBJ_00434</name>
</gene>
<keyword evidence="6" id="KW-0137">Centromere</keyword>
<evidence type="ECO:0000256" key="5">
    <source>
        <dbReference type="ARBA" id="ARBA00023242"/>
    </source>
</evidence>
<evidence type="ECO:0000313" key="9">
    <source>
        <dbReference type="Proteomes" id="UP000078240"/>
    </source>
</evidence>
<dbReference type="Pfam" id="PF09496">
    <property type="entry name" value="CENP-O"/>
    <property type="match status" value="1"/>
</dbReference>
<feature type="region of interest" description="Disordered" evidence="7">
    <location>
        <begin position="21"/>
        <end position="47"/>
    </location>
</feature>
<dbReference type="Proteomes" id="UP000078240">
    <property type="component" value="Unassembled WGS sequence"/>
</dbReference>
<keyword evidence="4" id="KW-0158">Chromosome</keyword>
<comment type="caution">
    <text evidence="8">The sequence shown here is derived from an EMBL/GenBank/DDBJ whole genome shotgun (WGS) entry which is preliminary data.</text>
</comment>
<sequence length="334" mass="37431">MLTIQCSTILSSKSTQGIINASESASSTSIRRRGKNASSTGTLSKRSTQQHAYIQQCVYRISAPVTAFKIHDPDPNAVDGGHILGLRFEIMSRGQFLRPYYVMLNRPFSGSKHLRVHRHTVPPAVPLAGLAARHLPVPKANDDGEDGSARGQDLDRFVRTLRREIVRYHNRLGVSADLRRRLGLHDTSKTTSSANAIVEVGIADIEAKQIKVTWADERSGRLIMDDDGNVQRLVVFGSQSRDWETTKELFGKYDRMEDIAQTRRAQRSRLRKHESNEDRAVQSIESICHDEVQQPARQPMLKARPSKSRLKLLPELTSGRPDAAIPHETVVHPK</sequence>
<evidence type="ECO:0000256" key="6">
    <source>
        <dbReference type="ARBA" id="ARBA00023328"/>
    </source>
</evidence>
<reference evidence="8 9" key="1">
    <citation type="submission" date="2016-01" db="EMBL/GenBank/DDBJ databases">
        <title>Biosynthesis of antibiotic leucinostatins and their inhibition on Phytophthora in bio-control Purpureocillium lilacinum.</title>
        <authorList>
            <person name="Wang G."/>
            <person name="Liu Z."/>
            <person name="Lin R."/>
            <person name="Li E."/>
            <person name="Mao Z."/>
            <person name="Ling J."/>
            <person name="Yin W."/>
            <person name="Xie B."/>
        </authorList>
    </citation>
    <scope>NUCLEOTIDE SEQUENCE [LARGE SCALE GENOMIC DNA]</scope>
    <source>
        <strain evidence="8">PLBJ-1</strain>
    </source>
</reference>
<accession>A0A179H8A6</accession>
<keyword evidence="5" id="KW-0539">Nucleus</keyword>
<name>A0A179H8A6_PURLI</name>
<feature type="compositionally biased region" description="Polar residues" evidence="7">
    <location>
        <begin position="36"/>
        <end position="47"/>
    </location>
</feature>
<evidence type="ECO:0000256" key="4">
    <source>
        <dbReference type="ARBA" id="ARBA00022454"/>
    </source>
</evidence>
<dbReference type="EMBL" id="LSBH01000001">
    <property type="protein sequence ID" value="OAQ86394.1"/>
    <property type="molecule type" value="Genomic_DNA"/>
</dbReference>
<evidence type="ECO:0000256" key="7">
    <source>
        <dbReference type="SAM" id="MobiDB-lite"/>
    </source>
</evidence>
<dbReference type="AlphaFoldDB" id="A0A179H8A6"/>
<feature type="region of interest" description="Disordered" evidence="7">
    <location>
        <begin position="293"/>
        <end position="334"/>
    </location>
</feature>
<dbReference type="PANTHER" id="PTHR14582:SF1">
    <property type="entry name" value="CENTROMERE PROTEIN O"/>
    <property type="match status" value="1"/>
</dbReference>
<evidence type="ECO:0000256" key="2">
    <source>
        <dbReference type="ARBA" id="ARBA00004584"/>
    </source>
</evidence>
<comment type="subcellular location">
    <subcellularLocation>
        <location evidence="2">Chromosome</location>
        <location evidence="2">Centromere</location>
    </subcellularLocation>
    <subcellularLocation>
        <location evidence="1">Nucleus</location>
    </subcellularLocation>
</comment>
<organism evidence="8 9">
    <name type="scientific">Purpureocillium lilacinum</name>
    <name type="common">Paecilomyces lilacinus</name>
    <dbReference type="NCBI Taxonomy" id="33203"/>
    <lineage>
        <taxon>Eukaryota</taxon>
        <taxon>Fungi</taxon>
        <taxon>Dikarya</taxon>
        <taxon>Ascomycota</taxon>
        <taxon>Pezizomycotina</taxon>
        <taxon>Sordariomycetes</taxon>
        <taxon>Hypocreomycetidae</taxon>
        <taxon>Hypocreales</taxon>
        <taxon>Ophiocordycipitaceae</taxon>
        <taxon>Purpureocillium</taxon>
    </lineage>
</organism>
<evidence type="ECO:0000256" key="3">
    <source>
        <dbReference type="ARBA" id="ARBA00007321"/>
    </source>
</evidence>
<dbReference type="GO" id="GO:0005634">
    <property type="term" value="C:nucleus"/>
    <property type="evidence" value="ECO:0007669"/>
    <property type="project" value="UniProtKB-SubCell"/>
</dbReference>
<dbReference type="PANTHER" id="PTHR14582">
    <property type="entry name" value="INNER KINETOCHORE SUBUNIT MAL2"/>
    <property type="match status" value="1"/>
</dbReference>
<proteinExistence type="inferred from homology"/>
<protein>
    <submittedName>
        <fullName evidence="8">Centromere protein Cenp-O</fullName>
    </submittedName>
</protein>
<dbReference type="InterPro" id="IPR018464">
    <property type="entry name" value="CENP-O"/>
</dbReference>